<reference evidence="1" key="2">
    <citation type="journal article" date="2015" name="Data Brief">
        <title>Shoot transcriptome of the giant reed, Arundo donax.</title>
        <authorList>
            <person name="Barrero R.A."/>
            <person name="Guerrero F.D."/>
            <person name="Moolhuijzen P."/>
            <person name="Goolsby J.A."/>
            <person name="Tidwell J."/>
            <person name="Bellgard S.E."/>
            <person name="Bellgard M.I."/>
        </authorList>
    </citation>
    <scope>NUCLEOTIDE SEQUENCE</scope>
    <source>
        <tissue evidence="1">Shoot tissue taken approximately 20 cm above the soil surface</tissue>
    </source>
</reference>
<reference evidence="1" key="1">
    <citation type="submission" date="2014-09" db="EMBL/GenBank/DDBJ databases">
        <authorList>
            <person name="Magalhaes I.L.F."/>
            <person name="Oliveira U."/>
            <person name="Santos F.R."/>
            <person name="Vidigal T.H.D.A."/>
            <person name="Brescovit A.D."/>
            <person name="Santos A.J."/>
        </authorList>
    </citation>
    <scope>NUCLEOTIDE SEQUENCE</scope>
    <source>
        <tissue evidence="1">Shoot tissue taken approximately 20 cm above the soil surface</tissue>
    </source>
</reference>
<evidence type="ECO:0000313" key="1">
    <source>
        <dbReference type="EMBL" id="JAD29876.1"/>
    </source>
</evidence>
<accession>A0A0A8YTI7</accession>
<proteinExistence type="predicted"/>
<name>A0A0A8YTI7_ARUDO</name>
<dbReference type="EMBL" id="GBRH01268019">
    <property type="protein sequence ID" value="JAD29876.1"/>
    <property type="molecule type" value="Transcribed_RNA"/>
</dbReference>
<sequence length="127" mass="14656">MWRDKRKQIMHANCSSMLVSFWSPLYVLHNSERIQEIRVDQEFKKHSLVCYICAWKKSRTKFAFLLSLQDLGWGPPTAQDGRLAQQVRMGHTLCLVAVNNNEISQDVKGFIISVCVELGVKCGWPPY</sequence>
<protein>
    <submittedName>
        <fullName evidence="1">Uncharacterized protein</fullName>
    </submittedName>
</protein>
<dbReference type="AlphaFoldDB" id="A0A0A8YTI7"/>
<organism evidence="1">
    <name type="scientific">Arundo donax</name>
    <name type="common">Giant reed</name>
    <name type="synonym">Donax arundinaceus</name>
    <dbReference type="NCBI Taxonomy" id="35708"/>
    <lineage>
        <taxon>Eukaryota</taxon>
        <taxon>Viridiplantae</taxon>
        <taxon>Streptophyta</taxon>
        <taxon>Embryophyta</taxon>
        <taxon>Tracheophyta</taxon>
        <taxon>Spermatophyta</taxon>
        <taxon>Magnoliopsida</taxon>
        <taxon>Liliopsida</taxon>
        <taxon>Poales</taxon>
        <taxon>Poaceae</taxon>
        <taxon>PACMAD clade</taxon>
        <taxon>Arundinoideae</taxon>
        <taxon>Arundineae</taxon>
        <taxon>Arundo</taxon>
    </lineage>
</organism>